<feature type="compositionally biased region" description="Low complexity" evidence="2">
    <location>
        <begin position="72"/>
        <end position="100"/>
    </location>
</feature>
<dbReference type="NCBIfam" id="NF033748">
    <property type="entry name" value="class_F_sortase"/>
    <property type="match status" value="1"/>
</dbReference>
<evidence type="ECO:0008006" key="6">
    <source>
        <dbReference type="Google" id="ProtNLM"/>
    </source>
</evidence>
<organism evidence="4 5">
    <name type="scientific">Dactylosporangium sucinum</name>
    <dbReference type="NCBI Taxonomy" id="1424081"/>
    <lineage>
        <taxon>Bacteria</taxon>
        <taxon>Bacillati</taxon>
        <taxon>Actinomycetota</taxon>
        <taxon>Actinomycetes</taxon>
        <taxon>Micromonosporales</taxon>
        <taxon>Micromonosporaceae</taxon>
        <taxon>Dactylosporangium</taxon>
    </lineage>
</organism>
<keyword evidence="3" id="KW-0472">Membrane</keyword>
<dbReference type="InterPro" id="IPR005754">
    <property type="entry name" value="Sortase"/>
</dbReference>
<comment type="caution">
    <text evidence="4">The sequence shown here is derived from an EMBL/GenBank/DDBJ whole genome shotgun (WGS) entry which is preliminary data.</text>
</comment>
<dbReference type="Pfam" id="PF04203">
    <property type="entry name" value="Sortase"/>
    <property type="match status" value="1"/>
</dbReference>
<evidence type="ECO:0000256" key="3">
    <source>
        <dbReference type="SAM" id="Phobius"/>
    </source>
</evidence>
<dbReference type="CDD" id="cd05829">
    <property type="entry name" value="Sortase_F"/>
    <property type="match status" value="1"/>
</dbReference>
<accession>A0A917UAJ1</accession>
<evidence type="ECO:0000256" key="1">
    <source>
        <dbReference type="ARBA" id="ARBA00022801"/>
    </source>
</evidence>
<evidence type="ECO:0000256" key="2">
    <source>
        <dbReference type="SAM" id="MobiDB-lite"/>
    </source>
</evidence>
<dbReference type="SUPFAM" id="SSF63817">
    <property type="entry name" value="Sortase"/>
    <property type="match status" value="1"/>
</dbReference>
<evidence type="ECO:0000313" key="4">
    <source>
        <dbReference type="EMBL" id="GGM73577.1"/>
    </source>
</evidence>
<name>A0A917UAJ1_9ACTN</name>
<evidence type="ECO:0000313" key="5">
    <source>
        <dbReference type="Proteomes" id="UP000642070"/>
    </source>
</evidence>
<dbReference type="RefSeq" id="WP_229836757.1">
    <property type="nucleotide sequence ID" value="NZ_BMPI01000066.1"/>
</dbReference>
<feature type="region of interest" description="Disordered" evidence="2">
    <location>
        <begin position="67"/>
        <end position="110"/>
    </location>
</feature>
<keyword evidence="5" id="KW-1185">Reference proteome</keyword>
<dbReference type="InterPro" id="IPR042001">
    <property type="entry name" value="Sortase_F"/>
</dbReference>
<protein>
    <recommendedName>
        <fullName evidence="6">Class F sortase</fullName>
    </recommendedName>
</protein>
<sequence length="271" mass="27303">MRRPDAGRLRATAAMIVGGIRLPGPPDPSHDRENGRAAARRRGLDALTAVLAVAGLVLIVVGAGPAPPRPATGPAAEAAAARPAPPGHSAANAAGSPAAGAGAGAGGSPAGARDLAGLGPSAPVRLRIPAIGVDTGLMSLGLNADGTVAVPPLRADAPAGWYRNLRTPGENGPAVILGHVDTASDGPAVFYRLRDLRPGDTATVWREDGSVATFTVEQVVEVPKSDFPTEDVYGPVGYPALRLVTCGGTFDRLHRTYRGNIVVSARLTAAG</sequence>
<dbReference type="Gene3D" id="2.40.260.10">
    <property type="entry name" value="Sortase"/>
    <property type="match status" value="1"/>
</dbReference>
<keyword evidence="3" id="KW-0812">Transmembrane</keyword>
<reference evidence="4" key="2">
    <citation type="submission" date="2020-09" db="EMBL/GenBank/DDBJ databases">
        <authorList>
            <person name="Sun Q."/>
            <person name="Ohkuma M."/>
        </authorList>
    </citation>
    <scope>NUCLEOTIDE SEQUENCE</scope>
    <source>
        <strain evidence="4">JCM 19831</strain>
    </source>
</reference>
<keyword evidence="3" id="KW-1133">Transmembrane helix</keyword>
<feature type="transmembrane region" description="Helical" evidence="3">
    <location>
        <begin position="46"/>
        <end position="64"/>
    </location>
</feature>
<proteinExistence type="predicted"/>
<dbReference type="Proteomes" id="UP000642070">
    <property type="component" value="Unassembled WGS sequence"/>
</dbReference>
<reference evidence="4" key="1">
    <citation type="journal article" date="2014" name="Int. J. Syst. Evol. Microbiol.">
        <title>Complete genome sequence of Corynebacterium casei LMG S-19264T (=DSM 44701T), isolated from a smear-ripened cheese.</title>
        <authorList>
            <consortium name="US DOE Joint Genome Institute (JGI-PGF)"/>
            <person name="Walter F."/>
            <person name="Albersmeier A."/>
            <person name="Kalinowski J."/>
            <person name="Ruckert C."/>
        </authorList>
    </citation>
    <scope>NUCLEOTIDE SEQUENCE</scope>
    <source>
        <strain evidence="4">JCM 19831</strain>
    </source>
</reference>
<dbReference type="InterPro" id="IPR023365">
    <property type="entry name" value="Sortase_dom-sf"/>
</dbReference>
<feature type="region of interest" description="Disordered" evidence="2">
    <location>
        <begin position="19"/>
        <end position="38"/>
    </location>
</feature>
<keyword evidence="1" id="KW-0378">Hydrolase</keyword>
<dbReference type="EMBL" id="BMPI01000066">
    <property type="protein sequence ID" value="GGM73577.1"/>
    <property type="molecule type" value="Genomic_DNA"/>
</dbReference>
<gene>
    <name evidence="4" type="ORF">GCM10007977_088920</name>
</gene>
<dbReference type="GO" id="GO:0016787">
    <property type="term" value="F:hydrolase activity"/>
    <property type="evidence" value="ECO:0007669"/>
    <property type="project" value="UniProtKB-KW"/>
</dbReference>
<dbReference type="AlphaFoldDB" id="A0A917UAJ1"/>